<dbReference type="PANTHER" id="PTHR48081">
    <property type="entry name" value="AB HYDROLASE SUPERFAMILY PROTEIN C4A8.06C"/>
    <property type="match status" value="1"/>
</dbReference>
<protein>
    <submittedName>
        <fullName evidence="3">Esterase</fullName>
    </submittedName>
</protein>
<dbReference type="AlphaFoldDB" id="A0A2I2KXB0"/>
<keyword evidence="4" id="KW-1185">Reference proteome</keyword>
<dbReference type="PANTHER" id="PTHR48081:SF8">
    <property type="entry name" value="ALPHA_BETA HYDROLASE FOLD-3 DOMAIN-CONTAINING PROTEIN-RELATED"/>
    <property type="match status" value="1"/>
</dbReference>
<evidence type="ECO:0000313" key="4">
    <source>
        <dbReference type="Proteomes" id="UP000234331"/>
    </source>
</evidence>
<accession>A0A2I2KXB0</accession>
<dbReference type="InterPro" id="IPR013094">
    <property type="entry name" value="AB_hydrolase_3"/>
</dbReference>
<evidence type="ECO:0000259" key="2">
    <source>
        <dbReference type="Pfam" id="PF07859"/>
    </source>
</evidence>
<name>A0A2I2KXB0_9ACTN</name>
<dbReference type="Pfam" id="PF07859">
    <property type="entry name" value="Abhydrolase_3"/>
    <property type="match status" value="1"/>
</dbReference>
<feature type="domain" description="Alpha/beta hydrolase fold-3" evidence="2">
    <location>
        <begin position="102"/>
        <end position="307"/>
    </location>
</feature>
<dbReference type="EMBL" id="FZMO01000378">
    <property type="protein sequence ID" value="SNQ50303.1"/>
    <property type="molecule type" value="Genomic_DNA"/>
</dbReference>
<dbReference type="InterPro" id="IPR029058">
    <property type="entry name" value="AB_hydrolase_fold"/>
</dbReference>
<keyword evidence="1" id="KW-0378">Hydrolase</keyword>
<evidence type="ECO:0000256" key="1">
    <source>
        <dbReference type="ARBA" id="ARBA00022801"/>
    </source>
</evidence>
<dbReference type="Gene3D" id="3.40.50.1820">
    <property type="entry name" value="alpha/beta hydrolase"/>
    <property type="match status" value="1"/>
</dbReference>
<dbReference type="GO" id="GO:0016787">
    <property type="term" value="F:hydrolase activity"/>
    <property type="evidence" value="ECO:0007669"/>
    <property type="project" value="UniProtKB-KW"/>
</dbReference>
<dbReference type="SUPFAM" id="SSF53474">
    <property type="entry name" value="alpha/beta-Hydrolases"/>
    <property type="match status" value="1"/>
</dbReference>
<gene>
    <name evidence="3" type="ORF">FRACA_4390002</name>
</gene>
<proteinExistence type="predicted"/>
<organism evidence="3 4">
    <name type="scientific">Frankia canadensis</name>
    <dbReference type="NCBI Taxonomy" id="1836972"/>
    <lineage>
        <taxon>Bacteria</taxon>
        <taxon>Bacillati</taxon>
        <taxon>Actinomycetota</taxon>
        <taxon>Actinomycetes</taxon>
        <taxon>Frankiales</taxon>
        <taxon>Frankiaceae</taxon>
        <taxon>Frankia</taxon>
    </lineage>
</organism>
<sequence length="334" mass="34761">MSHTTDVAAEGQRVGPLPPLDGQVAAALANLAALGTGSNSPTTMAQRRVRALRVLQLEDLTAGGAVESRDITVPGPAGAPDLTMLVARPANAQRGAALPLVYFVHGGGMTVGDRRLGFSVVAEWCARLGLVATSVEYRLAPEHPYPEPVEDCYAGLRWVFEHATELGGDPERIVIAGSSAGGGLTASLAHLARDRGGPAPIGQVLMCPMLDDRNNLPSTLQMSGPGIWNREANGQGWAALLGDRVGGPDVPAAAAGRATDLTGLPPAFLDVGSAETMRDEAVAYASAIWAAGGQAELHVWPGGFHGFDLLAPDTAISRNAREARIDWLRRLLGL</sequence>
<dbReference type="InterPro" id="IPR050300">
    <property type="entry name" value="GDXG_lipolytic_enzyme"/>
</dbReference>
<dbReference type="Proteomes" id="UP000234331">
    <property type="component" value="Unassembled WGS sequence"/>
</dbReference>
<reference evidence="3 4" key="1">
    <citation type="submission" date="2017-06" db="EMBL/GenBank/DDBJ databases">
        <authorList>
            <person name="Kim H.J."/>
            <person name="Triplett B.A."/>
        </authorList>
    </citation>
    <scope>NUCLEOTIDE SEQUENCE [LARGE SCALE GENOMIC DNA]</scope>
    <source>
        <strain evidence="3">FRACA_ARgP5</strain>
    </source>
</reference>
<dbReference type="RefSeq" id="WP_243407889.1">
    <property type="nucleotide sequence ID" value="NZ_FZMO01000378.1"/>
</dbReference>
<evidence type="ECO:0000313" key="3">
    <source>
        <dbReference type="EMBL" id="SNQ50303.1"/>
    </source>
</evidence>